<proteinExistence type="predicted"/>
<dbReference type="Gene3D" id="1.10.10.10">
    <property type="entry name" value="Winged helix-like DNA-binding domain superfamily/Winged helix DNA-binding domain"/>
    <property type="match status" value="1"/>
</dbReference>
<dbReference type="Pfam" id="PF00126">
    <property type="entry name" value="HTH_1"/>
    <property type="match status" value="1"/>
</dbReference>
<evidence type="ECO:0000259" key="2">
    <source>
        <dbReference type="Pfam" id="PF00126"/>
    </source>
</evidence>
<dbReference type="SUPFAM" id="SSF46785">
    <property type="entry name" value="Winged helix' DNA-binding domain"/>
    <property type="match status" value="1"/>
</dbReference>
<dbReference type="GO" id="GO:0003700">
    <property type="term" value="F:DNA-binding transcription factor activity"/>
    <property type="evidence" value="ECO:0007669"/>
    <property type="project" value="InterPro"/>
</dbReference>
<reference evidence="3" key="2">
    <citation type="submission" date="2021-04" db="EMBL/GenBank/DDBJ databases">
        <authorList>
            <person name="Gilroy R."/>
        </authorList>
    </citation>
    <scope>NUCLEOTIDE SEQUENCE</scope>
    <source>
        <strain evidence="3">ChiHjej12B11-1927</strain>
    </source>
</reference>
<feature type="domain" description="HTH lysR-type" evidence="2">
    <location>
        <begin position="34"/>
        <end position="85"/>
    </location>
</feature>
<dbReference type="AlphaFoldDB" id="A0A9D2ANG5"/>
<accession>A0A9D2ANG5</accession>
<dbReference type="InterPro" id="IPR036390">
    <property type="entry name" value="WH_DNA-bd_sf"/>
</dbReference>
<gene>
    <name evidence="3" type="ORF">H9738_12390</name>
</gene>
<feature type="region of interest" description="Disordered" evidence="1">
    <location>
        <begin position="111"/>
        <end position="133"/>
    </location>
</feature>
<evidence type="ECO:0000256" key="1">
    <source>
        <dbReference type="SAM" id="MobiDB-lite"/>
    </source>
</evidence>
<comment type="caution">
    <text evidence="3">The sequence shown here is derived from an EMBL/GenBank/DDBJ whole genome shotgun (WGS) entry which is preliminary data.</text>
</comment>
<dbReference type="InterPro" id="IPR036388">
    <property type="entry name" value="WH-like_DNA-bd_sf"/>
</dbReference>
<dbReference type="InterPro" id="IPR000847">
    <property type="entry name" value="LysR_HTH_N"/>
</dbReference>
<name>A0A9D2ANG5_9FIRM</name>
<dbReference type="EMBL" id="DXFG01000279">
    <property type="protein sequence ID" value="HIX38646.1"/>
    <property type="molecule type" value="Genomic_DNA"/>
</dbReference>
<sequence>MNEFYYIARLRIKRREDKGNDYFGRGVADLLHGVDQFSSLNLAARHMGMAYSKAWRIVRQAEAALGIQLLHRMRKNGSTLTAEGRKMLEAYEEAEQAAWAAADAVMERYYGGTGNEQDQGGTAPKQGNAGDGL</sequence>
<reference evidence="3" key="1">
    <citation type="journal article" date="2021" name="PeerJ">
        <title>Extensive microbial diversity within the chicken gut microbiome revealed by metagenomics and culture.</title>
        <authorList>
            <person name="Gilroy R."/>
            <person name="Ravi A."/>
            <person name="Getino M."/>
            <person name="Pursley I."/>
            <person name="Horton D.L."/>
            <person name="Alikhan N.F."/>
            <person name="Baker D."/>
            <person name="Gharbi K."/>
            <person name="Hall N."/>
            <person name="Watson M."/>
            <person name="Adriaenssens E.M."/>
            <person name="Foster-Nyarko E."/>
            <person name="Jarju S."/>
            <person name="Secka A."/>
            <person name="Antonio M."/>
            <person name="Oren A."/>
            <person name="Chaudhuri R.R."/>
            <person name="La Ragione R."/>
            <person name="Hildebrand F."/>
            <person name="Pallen M.J."/>
        </authorList>
    </citation>
    <scope>NUCLEOTIDE SEQUENCE</scope>
    <source>
        <strain evidence="3">ChiHjej12B11-1927</strain>
    </source>
</reference>
<dbReference type="PANTHER" id="PTHR30432">
    <property type="entry name" value="TRANSCRIPTIONAL REGULATOR MODE"/>
    <property type="match status" value="1"/>
</dbReference>
<evidence type="ECO:0000313" key="3">
    <source>
        <dbReference type="EMBL" id="HIX38646.1"/>
    </source>
</evidence>
<organism evidence="3 4">
    <name type="scientific">Candidatus Blautia pullistercoris</name>
    <dbReference type="NCBI Taxonomy" id="2838499"/>
    <lineage>
        <taxon>Bacteria</taxon>
        <taxon>Bacillati</taxon>
        <taxon>Bacillota</taxon>
        <taxon>Clostridia</taxon>
        <taxon>Lachnospirales</taxon>
        <taxon>Lachnospiraceae</taxon>
        <taxon>Blautia</taxon>
    </lineage>
</organism>
<protein>
    <submittedName>
        <fullName evidence="3">LysR family transcriptional regulator</fullName>
    </submittedName>
</protein>
<dbReference type="InterPro" id="IPR051815">
    <property type="entry name" value="Molybdate_resp_trans_reg"/>
</dbReference>
<dbReference type="PANTHER" id="PTHR30432:SF1">
    <property type="entry name" value="DNA-BINDING TRANSCRIPTIONAL DUAL REGULATOR MODE"/>
    <property type="match status" value="1"/>
</dbReference>
<evidence type="ECO:0000313" key="4">
    <source>
        <dbReference type="Proteomes" id="UP000824230"/>
    </source>
</evidence>
<dbReference type="Proteomes" id="UP000824230">
    <property type="component" value="Unassembled WGS sequence"/>
</dbReference>